<comment type="similarity">
    <text evidence="1">Belongs to the membrane fusion protein (MFP) (TC 8.A.1) family.</text>
</comment>
<dbReference type="Gene3D" id="1.10.287.470">
    <property type="entry name" value="Helix hairpin bin"/>
    <property type="match status" value="1"/>
</dbReference>
<dbReference type="NCBIfam" id="TIGR01730">
    <property type="entry name" value="RND_mfp"/>
    <property type="match status" value="1"/>
</dbReference>
<evidence type="ECO:0000259" key="6">
    <source>
        <dbReference type="Pfam" id="PF25989"/>
    </source>
</evidence>
<dbReference type="AlphaFoldDB" id="A0A256FUC8"/>
<dbReference type="GO" id="GO:0015562">
    <property type="term" value="F:efflux transmembrane transporter activity"/>
    <property type="evidence" value="ECO:0007669"/>
    <property type="project" value="TreeGrafter"/>
</dbReference>
<dbReference type="InterPro" id="IPR058792">
    <property type="entry name" value="Beta-barrel_RND_2"/>
</dbReference>
<dbReference type="InterPro" id="IPR058624">
    <property type="entry name" value="MdtA-like_HH"/>
</dbReference>
<dbReference type="FunFam" id="2.40.30.170:FF:000010">
    <property type="entry name" value="Efflux RND transporter periplasmic adaptor subunit"/>
    <property type="match status" value="1"/>
</dbReference>
<feature type="coiled-coil region" evidence="2">
    <location>
        <begin position="134"/>
        <end position="161"/>
    </location>
</feature>
<protein>
    <submittedName>
        <fullName evidence="7">Efflux transporter, RND family, MFP subunit</fullName>
    </submittedName>
</protein>
<dbReference type="InterPro" id="IPR006143">
    <property type="entry name" value="RND_pump_MFP"/>
</dbReference>
<sequence length="352" mass="36818">MGVAAIAVFILWQGGLNDTAANAPAVASTPTPTNAVIVEAAAVETRNLDKLLSAVGTLRAKESVTLASEIAGRVDKIFFEEGHRVEAGAVLFQLDTSILNASVQSANAAHELARSTFERTESLSKRGISATQTLDEAQANLHSTEAALALAQAQLDQASIKAPFNGVIGLRSVSVGAYVTAGSSNLAKLDQIDPLVAEFTLPEVALVDVSVGQTVSITTDALPGQPFSGSIYAIEPSIDEVGRSIRLRALIENPELKLRPGLFVRVEVTAGTKADTMLVPESAIVPSGTSQNVYRINADSTVDIVPVSLGQRLDGKVEILNGLDNDDRVVTAGQQKLQAGSKVQEQTVEGSL</sequence>
<evidence type="ECO:0000259" key="4">
    <source>
        <dbReference type="Pfam" id="PF25917"/>
    </source>
</evidence>
<feature type="domain" description="Multidrug resistance protein MdtA-like alpha-helical hairpin" evidence="3">
    <location>
        <begin position="99"/>
        <end position="160"/>
    </location>
</feature>
<evidence type="ECO:0000259" key="3">
    <source>
        <dbReference type="Pfam" id="PF25876"/>
    </source>
</evidence>
<dbReference type="PANTHER" id="PTHR30469:SF36">
    <property type="entry name" value="BLL3903 PROTEIN"/>
    <property type="match status" value="1"/>
</dbReference>
<dbReference type="GO" id="GO:1990281">
    <property type="term" value="C:efflux pump complex"/>
    <property type="evidence" value="ECO:0007669"/>
    <property type="project" value="TreeGrafter"/>
</dbReference>
<gene>
    <name evidence="7" type="ORF">CEV32_3300</name>
</gene>
<dbReference type="Pfam" id="PF25954">
    <property type="entry name" value="Beta-barrel_RND_2"/>
    <property type="match status" value="1"/>
</dbReference>
<proteinExistence type="inferred from homology"/>
<feature type="domain" description="YknX-like C-terminal permuted SH3-like" evidence="6">
    <location>
        <begin position="279"/>
        <end position="344"/>
    </location>
</feature>
<dbReference type="InterPro" id="IPR058625">
    <property type="entry name" value="MdtA-like_BSH"/>
</dbReference>
<evidence type="ECO:0000256" key="2">
    <source>
        <dbReference type="SAM" id="Coils"/>
    </source>
</evidence>
<evidence type="ECO:0000313" key="7">
    <source>
        <dbReference type="EMBL" id="OYR18485.1"/>
    </source>
</evidence>
<organism evidence="7 8">
    <name type="scientific">Brucella rhizosphaerae</name>
    <dbReference type="NCBI Taxonomy" id="571254"/>
    <lineage>
        <taxon>Bacteria</taxon>
        <taxon>Pseudomonadati</taxon>
        <taxon>Pseudomonadota</taxon>
        <taxon>Alphaproteobacteria</taxon>
        <taxon>Hyphomicrobiales</taxon>
        <taxon>Brucellaceae</taxon>
        <taxon>Brucella/Ochrobactrum group</taxon>
        <taxon>Brucella</taxon>
    </lineage>
</organism>
<comment type="caution">
    <text evidence="7">The sequence shown here is derived from an EMBL/GenBank/DDBJ whole genome shotgun (WGS) entry which is preliminary data.</text>
</comment>
<feature type="domain" description="CusB-like beta-barrel" evidence="5">
    <location>
        <begin position="199"/>
        <end position="270"/>
    </location>
</feature>
<evidence type="ECO:0000313" key="8">
    <source>
        <dbReference type="Proteomes" id="UP000216345"/>
    </source>
</evidence>
<evidence type="ECO:0000256" key="1">
    <source>
        <dbReference type="ARBA" id="ARBA00009477"/>
    </source>
</evidence>
<dbReference type="Gene3D" id="2.40.420.20">
    <property type="match status" value="1"/>
</dbReference>
<dbReference type="Pfam" id="PF25876">
    <property type="entry name" value="HH_MFP_RND"/>
    <property type="match status" value="1"/>
</dbReference>
<name>A0A256FUC8_9HYPH</name>
<dbReference type="PANTHER" id="PTHR30469">
    <property type="entry name" value="MULTIDRUG RESISTANCE PROTEIN MDTA"/>
    <property type="match status" value="1"/>
</dbReference>
<dbReference type="Gene3D" id="2.40.50.100">
    <property type="match status" value="1"/>
</dbReference>
<dbReference type="Pfam" id="PF25989">
    <property type="entry name" value="YknX_C"/>
    <property type="match status" value="1"/>
</dbReference>
<dbReference type="Gene3D" id="2.40.30.170">
    <property type="match status" value="1"/>
</dbReference>
<dbReference type="Pfam" id="PF25917">
    <property type="entry name" value="BSH_RND"/>
    <property type="match status" value="1"/>
</dbReference>
<dbReference type="InterPro" id="IPR058637">
    <property type="entry name" value="YknX-like_C"/>
</dbReference>
<dbReference type="EMBL" id="NNRK01000012">
    <property type="protein sequence ID" value="OYR18485.1"/>
    <property type="molecule type" value="Genomic_DNA"/>
</dbReference>
<reference evidence="7 8" key="1">
    <citation type="submission" date="2017-07" db="EMBL/GenBank/DDBJ databases">
        <title>Phylogenetic study on the rhizospheric bacterium Ochrobactrum sp. A44.</title>
        <authorList>
            <person name="Krzyzanowska D.M."/>
            <person name="Ossowicki A."/>
            <person name="Rajewska M."/>
            <person name="Maciag T."/>
            <person name="Kaczynski Z."/>
            <person name="Czerwicka M."/>
            <person name="Jafra S."/>
        </authorList>
    </citation>
    <scope>NUCLEOTIDE SEQUENCE [LARGE SCALE GENOMIC DNA]</scope>
    <source>
        <strain evidence="7 8">PR17</strain>
    </source>
</reference>
<dbReference type="Proteomes" id="UP000216345">
    <property type="component" value="Unassembled WGS sequence"/>
</dbReference>
<dbReference type="SUPFAM" id="SSF111369">
    <property type="entry name" value="HlyD-like secretion proteins"/>
    <property type="match status" value="1"/>
</dbReference>
<keyword evidence="8" id="KW-1185">Reference proteome</keyword>
<accession>A0A256FUC8</accession>
<evidence type="ECO:0000259" key="5">
    <source>
        <dbReference type="Pfam" id="PF25954"/>
    </source>
</evidence>
<keyword evidence="2" id="KW-0175">Coiled coil</keyword>
<feature type="domain" description="Multidrug resistance protein MdtA-like barrel-sandwich hybrid" evidence="4">
    <location>
        <begin position="63"/>
        <end position="185"/>
    </location>
</feature>